<dbReference type="EC" id="3.2.1.18" evidence="3"/>
<name>A0A9E7AET3_9ACTO</name>
<accession>A0A9E7AET3</accession>
<dbReference type="PANTHER" id="PTHR10628:SF30">
    <property type="entry name" value="EXO-ALPHA-SIALIDASE"/>
    <property type="match status" value="1"/>
</dbReference>
<dbReference type="PANTHER" id="PTHR10628">
    <property type="entry name" value="SIALIDASE"/>
    <property type="match status" value="1"/>
</dbReference>
<organism evidence="5 6">
    <name type="scientific">Actinomyces graevenitzii</name>
    <dbReference type="NCBI Taxonomy" id="55565"/>
    <lineage>
        <taxon>Bacteria</taxon>
        <taxon>Bacillati</taxon>
        <taxon>Actinomycetota</taxon>
        <taxon>Actinomycetes</taxon>
        <taxon>Actinomycetales</taxon>
        <taxon>Actinomycetaceae</taxon>
        <taxon>Actinomyces</taxon>
    </lineage>
</organism>
<dbReference type="InterPro" id="IPR011040">
    <property type="entry name" value="Sialidase"/>
</dbReference>
<dbReference type="EMBL" id="CP097095">
    <property type="protein sequence ID" value="UQF79340.1"/>
    <property type="molecule type" value="Genomic_DNA"/>
</dbReference>
<dbReference type="InterPro" id="IPR036278">
    <property type="entry name" value="Sialidase_sf"/>
</dbReference>
<dbReference type="GO" id="GO:0006689">
    <property type="term" value="P:ganglioside catabolic process"/>
    <property type="evidence" value="ECO:0007669"/>
    <property type="project" value="TreeGrafter"/>
</dbReference>
<dbReference type="GO" id="GO:0005737">
    <property type="term" value="C:cytoplasm"/>
    <property type="evidence" value="ECO:0007669"/>
    <property type="project" value="TreeGrafter"/>
</dbReference>
<dbReference type="Pfam" id="PF13088">
    <property type="entry name" value="BNR_2"/>
    <property type="match status" value="1"/>
</dbReference>
<keyword evidence="5" id="KW-0378">Hydrolase</keyword>
<dbReference type="AlphaFoldDB" id="A0A9E7AET3"/>
<evidence type="ECO:0000256" key="1">
    <source>
        <dbReference type="ARBA" id="ARBA00000427"/>
    </source>
</evidence>
<evidence type="ECO:0000256" key="3">
    <source>
        <dbReference type="ARBA" id="ARBA00012733"/>
    </source>
</evidence>
<dbReference type="GO" id="GO:0016020">
    <property type="term" value="C:membrane"/>
    <property type="evidence" value="ECO:0007669"/>
    <property type="project" value="TreeGrafter"/>
</dbReference>
<proteinExistence type="inferred from homology"/>
<gene>
    <name evidence="5" type="ORF">M3I41_07050</name>
</gene>
<evidence type="ECO:0000313" key="6">
    <source>
        <dbReference type="Proteomes" id="UP000830236"/>
    </source>
</evidence>
<reference evidence="5" key="1">
    <citation type="submission" date="2022-05" db="EMBL/GenBank/DDBJ databases">
        <title>Using nanopore sequencing to obtain complete genomes from saliva samples.</title>
        <authorList>
            <person name="Baker J.L."/>
        </authorList>
    </citation>
    <scope>NUCLEOTIDE SEQUENCE</scope>
    <source>
        <strain evidence="5">JCVI-JB-Ag32</strain>
    </source>
</reference>
<dbReference type="GO" id="GO:0004308">
    <property type="term" value="F:exo-alpha-sialidase activity"/>
    <property type="evidence" value="ECO:0007669"/>
    <property type="project" value="UniProtKB-EC"/>
</dbReference>
<evidence type="ECO:0000256" key="2">
    <source>
        <dbReference type="ARBA" id="ARBA00009348"/>
    </source>
</evidence>
<comment type="catalytic activity">
    <reaction evidence="1">
        <text>Hydrolysis of alpha-(2-&gt;3)-, alpha-(2-&gt;6)-, alpha-(2-&gt;8)- glycosidic linkages of terminal sialic acid residues in oligosaccharides, glycoproteins, glycolipids, colominic acid and synthetic substrates.</text>
        <dbReference type="EC" id="3.2.1.18"/>
    </reaction>
</comment>
<dbReference type="CDD" id="cd15482">
    <property type="entry name" value="Sialidase_non-viral"/>
    <property type="match status" value="1"/>
</dbReference>
<dbReference type="Proteomes" id="UP000830236">
    <property type="component" value="Chromosome"/>
</dbReference>
<sequence length="449" mass="47972">MEKQILYPSGQADFSARVPALVHLGSGHLVLVHDLRPRPKGEQWRSSGGALPDDLPNPNSVVVRHSYNHGSTWDDAQILAEGVARGYSLDGVGCGYSDPSLIWDGSKLHLFITASRLTGLFGAKPALQAPAPGWHETPAAALAKQGDEELALLYGVSEDSGYTWRWRQIDMAAAATNGKRSWRTNFKVAPCGFSVSGHGVCLNGGRLVQPLVLRVEGSSEGAQQMQACCLLSDDGGQSWFLGQPCQQTQAGQTGSLAGGTATSGVDEFCIAQVNADVLLLSARDAGYSGQRLSAVSLNGGVSWTKASPDPVRDPGCNAGMVSVRASEFGLVIVSDQPHVFLMQSELYNTVYGGRHADDRFALLTNAFDARQRRNGWLEAVLLPPGGASGFTEAEEYGLVRYQFLAELEPGSFGYSDVAWTDRTVVVVYESEGGLKQVSLSAGEIRQRVV</sequence>
<comment type="similarity">
    <text evidence="2">Belongs to the glycosyl hydrolase 33 family.</text>
</comment>
<evidence type="ECO:0000259" key="4">
    <source>
        <dbReference type="Pfam" id="PF13088"/>
    </source>
</evidence>
<protein>
    <recommendedName>
        <fullName evidence="3">exo-alpha-sialidase</fullName>
        <ecNumber evidence="3">3.2.1.18</ecNumber>
    </recommendedName>
</protein>
<dbReference type="InterPro" id="IPR026856">
    <property type="entry name" value="Sialidase_fam"/>
</dbReference>
<evidence type="ECO:0000313" key="5">
    <source>
        <dbReference type="EMBL" id="UQF79340.1"/>
    </source>
</evidence>
<dbReference type="Gene3D" id="2.120.10.10">
    <property type="match status" value="1"/>
</dbReference>
<dbReference type="GO" id="GO:0009313">
    <property type="term" value="P:oligosaccharide catabolic process"/>
    <property type="evidence" value="ECO:0007669"/>
    <property type="project" value="TreeGrafter"/>
</dbReference>
<dbReference type="KEGG" id="agh:M3I41_07050"/>
<dbReference type="SUPFAM" id="SSF50939">
    <property type="entry name" value="Sialidases"/>
    <property type="match status" value="1"/>
</dbReference>
<feature type="domain" description="Sialidase" evidence="4">
    <location>
        <begin position="143"/>
        <end position="335"/>
    </location>
</feature>